<protein>
    <submittedName>
        <fullName evidence="1">Transcriptional regulator</fullName>
    </submittedName>
</protein>
<comment type="caution">
    <text evidence="1">The sequence shown here is derived from an EMBL/GenBank/DDBJ whole genome shotgun (WGS) entry which is preliminary data.</text>
</comment>
<organism evidence="1 2">
    <name type="scientific">Candidatus Methanogaster sp</name>
    <dbReference type="NCBI Taxonomy" id="3386292"/>
    <lineage>
        <taxon>Archaea</taxon>
        <taxon>Methanobacteriati</taxon>
        <taxon>Methanobacteriota</taxon>
        <taxon>Stenosarchaea group</taxon>
        <taxon>Methanomicrobia</taxon>
        <taxon>Methanosarcinales</taxon>
        <taxon>ANME-2 cluster</taxon>
        <taxon>Candidatus Methanogasteraceae</taxon>
        <taxon>Candidatus Methanogaster</taxon>
    </lineage>
</organism>
<gene>
    <name evidence="1" type="ORF">C4B59_16290</name>
</gene>
<dbReference type="EMBL" id="PQXF01000082">
    <property type="protein sequence ID" value="PXF56824.1"/>
    <property type="molecule type" value="Genomic_DNA"/>
</dbReference>
<evidence type="ECO:0000313" key="1">
    <source>
        <dbReference type="EMBL" id="PXF56824.1"/>
    </source>
</evidence>
<name>A0AC61KYW0_9EURY</name>
<evidence type="ECO:0000313" key="2">
    <source>
        <dbReference type="Proteomes" id="UP000248329"/>
    </source>
</evidence>
<dbReference type="Proteomes" id="UP000248329">
    <property type="component" value="Unassembled WGS sequence"/>
</dbReference>
<proteinExistence type="predicted"/>
<accession>A0AC61KYW0</accession>
<sequence>MKILLPYGNGSVSVEVPDKNLAGIVEPQELPVVEDEESTIVDALTHPVGRRLSEIVHVGDRVAIIANDITRITPTKKLLPPLIAHLNYMGIPDSDIGIVFATGSHRRHTEAEQRKLVGDEIYSRISCIDHDPNNCRRVRVTSGGTPVEIFAPVLDADAVICTGSIEFHYYAGYSGGLKSLLPGVSSIASIGKNHAHMIHPDAVSGRTDSPVRQDIEEGTSHISEFILNAVLNSKKEIVAVVSGDPIKAHRAGVSYADRMYRIRAETSDIVITSPGGAPKDINLYQSQKALENAKNVVRDGGAIILVAECGEGLGNDVYERWLDIPRDELPSRLEQQFELGGHKAVLTSRLSGRVDLYLVSDIPGDIAKKAYFIPMPDVKSALRAAVSKQGTEGDSRQPRILVMPHGGLTCPVPG</sequence>
<reference evidence="1" key="1">
    <citation type="submission" date="2018-01" db="EMBL/GenBank/DDBJ databases">
        <authorList>
            <person name="Krukenberg V."/>
        </authorList>
    </citation>
    <scope>NUCLEOTIDE SEQUENCE</scope>
    <source>
        <strain evidence="1">E20ANME2</strain>
    </source>
</reference>